<evidence type="ECO:0000313" key="1">
    <source>
        <dbReference type="EMBL" id="MBE0358105.1"/>
    </source>
</evidence>
<accession>A0ABR9DWT7</accession>
<gene>
    <name evidence="1" type="ORF">PALI_a3826</name>
</gene>
<name>A0ABR9DWT7_9GAMM</name>
<sequence>MKALNENEAQEVSGGITCRLEKTIECNDPTKKLKELK</sequence>
<evidence type="ECO:0008006" key="3">
    <source>
        <dbReference type="Google" id="ProtNLM"/>
    </source>
</evidence>
<reference evidence="1 2" key="1">
    <citation type="submission" date="2015-06" db="EMBL/GenBank/DDBJ databases">
        <title>Genome sequence of Pseudoalteromonas aliena.</title>
        <authorList>
            <person name="Xie B.-B."/>
            <person name="Rong J.-C."/>
            <person name="Qin Q.-L."/>
            <person name="Zhang Y.-Z."/>
        </authorList>
    </citation>
    <scope>NUCLEOTIDE SEQUENCE [LARGE SCALE GENOMIC DNA]</scope>
    <source>
        <strain evidence="1 2">SW19</strain>
    </source>
</reference>
<dbReference type="EMBL" id="AQGU01000020">
    <property type="protein sequence ID" value="MBE0358105.1"/>
    <property type="molecule type" value="Genomic_DNA"/>
</dbReference>
<keyword evidence="2" id="KW-1185">Reference proteome</keyword>
<protein>
    <recommendedName>
        <fullName evidence="3">Bacteriocin</fullName>
    </recommendedName>
</protein>
<comment type="caution">
    <text evidence="1">The sequence shown here is derived from an EMBL/GenBank/DDBJ whole genome shotgun (WGS) entry which is preliminary data.</text>
</comment>
<dbReference type="Proteomes" id="UP000648482">
    <property type="component" value="Unassembled WGS sequence"/>
</dbReference>
<organism evidence="1 2">
    <name type="scientific">Pseudoalteromonas aliena SW19</name>
    <dbReference type="NCBI Taxonomy" id="1314866"/>
    <lineage>
        <taxon>Bacteria</taxon>
        <taxon>Pseudomonadati</taxon>
        <taxon>Pseudomonadota</taxon>
        <taxon>Gammaproteobacteria</taxon>
        <taxon>Alteromonadales</taxon>
        <taxon>Pseudoalteromonadaceae</taxon>
        <taxon>Pseudoalteromonas</taxon>
    </lineage>
</organism>
<proteinExistence type="predicted"/>
<evidence type="ECO:0000313" key="2">
    <source>
        <dbReference type="Proteomes" id="UP000648482"/>
    </source>
</evidence>